<dbReference type="CDD" id="cd02440">
    <property type="entry name" value="AdoMet_MTases"/>
    <property type="match status" value="1"/>
</dbReference>
<keyword evidence="2" id="KW-0489">Methyltransferase</keyword>
<dbReference type="Gene3D" id="3.40.50.150">
    <property type="entry name" value="Vaccinia Virus protein VP39"/>
    <property type="match status" value="1"/>
</dbReference>
<accession>A0ABR8WUN3</accession>
<dbReference type="RefSeq" id="WP_191726128.1">
    <property type="nucleotide sequence ID" value="NZ_JACSPY010000006.1"/>
</dbReference>
<dbReference type="EMBL" id="JACSPY010000006">
    <property type="protein sequence ID" value="MBD8020673.1"/>
    <property type="molecule type" value="Genomic_DNA"/>
</dbReference>
<sequence length="211" mass="22411">MEPDMRTLWNDRWAEEGAAVEGSEPNPEVEEAIAGLLPDASARPGGEERGNALSALRAVDLGAGLGRNTRVLARAGLQTTAVDFSPVAIAALCEHAAAEGWDDGLVGITTDLVPWMATTQERYDLVLGCYMHGIDAAITSAAGLLSPGGHLLWILHAPDSPHGPPPQIHRPSAEEVFAEASALDYLTDVRVETVVRDERFSDTILTAVRQG</sequence>
<evidence type="ECO:0000313" key="2">
    <source>
        <dbReference type="EMBL" id="MBD8020673.1"/>
    </source>
</evidence>
<dbReference type="SUPFAM" id="SSF53335">
    <property type="entry name" value="S-adenosyl-L-methionine-dependent methyltransferases"/>
    <property type="match status" value="1"/>
</dbReference>
<organism evidence="2 3">
    <name type="scientific">Brevibacterium gallinarum</name>
    <dbReference type="NCBI Taxonomy" id="2762220"/>
    <lineage>
        <taxon>Bacteria</taxon>
        <taxon>Bacillati</taxon>
        <taxon>Actinomycetota</taxon>
        <taxon>Actinomycetes</taxon>
        <taxon>Micrococcales</taxon>
        <taxon>Brevibacteriaceae</taxon>
        <taxon>Brevibacterium</taxon>
    </lineage>
</organism>
<gene>
    <name evidence="2" type="ORF">H9634_07755</name>
</gene>
<dbReference type="InterPro" id="IPR041698">
    <property type="entry name" value="Methyltransf_25"/>
</dbReference>
<dbReference type="InterPro" id="IPR029063">
    <property type="entry name" value="SAM-dependent_MTases_sf"/>
</dbReference>
<comment type="caution">
    <text evidence="2">The sequence shown here is derived from an EMBL/GenBank/DDBJ whole genome shotgun (WGS) entry which is preliminary data.</text>
</comment>
<keyword evidence="3" id="KW-1185">Reference proteome</keyword>
<dbReference type="GO" id="GO:0032259">
    <property type="term" value="P:methylation"/>
    <property type="evidence" value="ECO:0007669"/>
    <property type="project" value="UniProtKB-KW"/>
</dbReference>
<reference evidence="2 3" key="1">
    <citation type="submission" date="2020-08" db="EMBL/GenBank/DDBJ databases">
        <title>A Genomic Blueprint of the Chicken Gut Microbiome.</title>
        <authorList>
            <person name="Gilroy R."/>
            <person name="Ravi A."/>
            <person name="Getino M."/>
            <person name="Pursley I."/>
            <person name="Horton D.L."/>
            <person name="Alikhan N.-F."/>
            <person name="Baker D."/>
            <person name="Gharbi K."/>
            <person name="Hall N."/>
            <person name="Watson M."/>
            <person name="Adriaenssens E.M."/>
            <person name="Foster-Nyarko E."/>
            <person name="Jarju S."/>
            <person name="Secka A."/>
            <person name="Antonio M."/>
            <person name="Oren A."/>
            <person name="Chaudhuri R."/>
            <person name="La Ragione R.M."/>
            <person name="Hildebrand F."/>
            <person name="Pallen M.J."/>
        </authorList>
    </citation>
    <scope>NUCLEOTIDE SEQUENCE [LARGE SCALE GENOMIC DNA]</scope>
    <source>
        <strain evidence="2 3">Re57</strain>
    </source>
</reference>
<proteinExistence type="predicted"/>
<dbReference type="GO" id="GO:0008168">
    <property type="term" value="F:methyltransferase activity"/>
    <property type="evidence" value="ECO:0007669"/>
    <property type="project" value="UniProtKB-KW"/>
</dbReference>
<evidence type="ECO:0000259" key="1">
    <source>
        <dbReference type="Pfam" id="PF13649"/>
    </source>
</evidence>
<feature type="domain" description="Methyltransferase" evidence="1">
    <location>
        <begin position="59"/>
        <end position="149"/>
    </location>
</feature>
<evidence type="ECO:0000313" key="3">
    <source>
        <dbReference type="Proteomes" id="UP000651517"/>
    </source>
</evidence>
<keyword evidence="2" id="KW-0808">Transferase</keyword>
<name>A0ABR8WUN3_9MICO</name>
<dbReference type="Proteomes" id="UP000651517">
    <property type="component" value="Unassembled WGS sequence"/>
</dbReference>
<dbReference type="Pfam" id="PF13649">
    <property type="entry name" value="Methyltransf_25"/>
    <property type="match status" value="1"/>
</dbReference>
<protein>
    <submittedName>
        <fullName evidence="2">Class I SAM-dependent methyltransferase</fullName>
    </submittedName>
</protein>